<accession>A0A921IKW0</accession>
<evidence type="ECO:0000256" key="1">
    <source>
        <dbReference type="SAM" id="MobiDB-lite"/>
    </source>
</evidence>
<dbReference type="Pfam" id="PF13240">
    <property type="entry name" value="Zn_Ribbon_1"/>
    <property type="match status" value="1"/>
</dbReference>
<feature type="transmembrane region" description="Helical" evidence="2">
    <location>
        <begin position="138"/>
        <end position="158"/>
    </location>
</feature>
<dbReference type="InterPro" id="IPR026870">
    <property type="entry name" value="Zinc_ribbon_dom"/>
</dbReference>
<protein>
    <submittedName>
        <fullName evidence="4">Zinc-ribbon domain-containing protein</fullName>
    </submittedName>
</protein>
<evidence type="ECO:0000313" key="5">
    <source>
        <dbReference type="Proteomes" id="UP000782880"/>
    </source>
</evidence>
<name>A0A921IKW0_9FIRM</name>
<evidence type="ECO:0000259" key="3">
    <source>
        <dbReference type="Pfam" id="PF13240"/>
    </source>
</evidence>
<dbReference type="Proteomes" id="UP000782880">
    <property type="component" value="Unassembled WGS sequence"/>
</dbReference>
<sequence>MFCSNCGKEIPPGAAFCPNCGAKALSAPEPSNPTSTPPADSAGNASAEPQPPKISPASASPLEAVIGKNTAYYMAEFQKIDAGQKPRFNWVALFFGPYLCFYRRCPALFKRYFLLSYILLFAAALVAAVGFALLNLTVLLACGVMILAAGVLTLVNSIRLGRNFNREYYRHCQQQLALPEPQRKNGVSIKNILLFILALVLSYGLCVAFMMPSSTEAFREGYYEREAEVYAERAAAASSNDDFSAVTGSSSTYNSDRLADSSQPEESGPLYINLSPLPDDIYAGTYQVIIGRSGLISSIRIFENPDDSQNPWYCDVISWSIYGDRDLDITDDYYGPVYIADNPREITCGDWSFFFNESGEPAFDYTLSELSYGIERYSSSNTPEDGLNALIDRINTMEVLTIPQSAINHYIETYSLDPSSVLPLAAYQSTSERIRYSIFAPAYYSYEYYGPRDDLNPSNPNHVYNVADDGWKSDAELSDREFEQRHGLYYGYCDDFGRDTTGKIPTDPT</sequence>
<keyword evidence="2" id="KW-0812">Transmembrane</keyword>
<dbReference type="AlphaFoldDB" id="A0A921IKW0"/>
<feature type="region of interest" description="Disordered" evidence="1">
    <location>
        <begin position="25"/>
        <end position="58"/>
    </location>
</feature>
<keyword evidence="2" id="KW-1133">Transmembrane helix</keyword>
<proteinExistence type="predicted"/>
<feature type="transmembrane region" description="Helical" evidence="2">
    <location>
        <begin position="112"/>
        <end position="132"/>
    </location>
</feature>
<dbReference type="EMBL" id="DYVE01000281">
    <property type="protein sequence ID" value="HJG29135.1"/>
    <property type="molecule type" value="Genomic_DNA"/>
</dbReference>
<feature type="transmembrane region" description="Helical" evidence="2">
    <location>
        <begin position="192"/>
        <end position="211"/>
    </location>
</feature>
<evidence type="ECO:0000256" key="2">
    <source>
        <dbReference type="SAM" id="Phobius"/>
    </source>
</evidence>
<keyword evidence="2" id="KW-0472">Membrane</keyword>
<comment type="caution">
    <text evidence="4">The sequence shown here is derived from an EMBL/GenBank/DDBJ whole genome shotgun (WGS) entry which is preliminary data.</text>
</comment>
<feature type="domain" description="Zinc-ribbon" evidence="3">
    <location>
        <begin position="2"/>
        <end position="23"/>
    </location>
</feature>
<reference evidence="4" key="2">
    <citation type="submission" date="2021-09" db="EMBL/GenBank/DDBJ databases">
        <authorList>
            <person name="Gilroy R."/>
        </authorList>
    </citation>
    <scope>NUCLEOTIDE SEQUENCE</scope>
    <source>
        <strain evidence="4">ChiBcec21-2208</strain>
    </source>
</reference>
<gene>
    <name evidence="4" type="ORF">K8V20_10900</name>
</gene>
<reference evidence="4" key="1">
    <citation type="journal article" date="2021" name="PeerJ">
        <title>Extensive microbial diversity within the chicken gut microbiome revealed by metagenomics and culture.</title>
        <authorList>
            <person name="Gilroy R."/>
            <person name="Ravi A."/>
            <person name="Getino M."/>
            <person name="Pursley I."/>
            <person name="Horton D.L."/>
            <person name="Alikhan N.F."/>
            <person name="Baker D."/>
            <person name="Gharbi K."/>
            <person name="Hall N."/>
            <person name="Watson M."/>
            <person name="Adriaenssens E.M."/>
            <person name="Foster-Nyarko E."/>
            <person name="Jarju S."/>
            <person name="Secka A."/>
            <person name="Antonio M."/>
            <person name="Oren A."/>
            <person name="Chaudhuri R.R."/>
            <person name="La Ragione R."/>
            <person name="Hildebrand F."/>
            <person name="Pallen M.J."/>
        </authorList>
    </citation>
    <scope>NUCLEOTIDE SEQUENCE</scope>
    <source>
        <strain evidence="4">ChiBcec21-2208</strain>
    </source>
</reference>
<organism evidence="4 5">
    <name type="scientific">Subdoligranulum variabile</name>
    <dbReference type="NCBI Taxonomy" id="214851"/>
    <lineage>
        <taxon>Bacteria</taxon>
        <taxon>Bacillati</taxon>
        <taxon>Bacillota</taxon>
        <taxon>Clostridia</taxon>
        <taxon>Eubacteriales</taxon>
        <taxon>Oscillospiraceae</taxon>
        <taxon>Subdoligranulum</taxon>
    </lineage>
</organism>
<evidence type="ECO:0000313" key="4">
    <source>
        <dbReference type="EMBL" id="HJG29135.1"/>
    </source>
</evidence>